<gene>
    <name evidence="2" type="ORF">DI487_12855</name>
</gene>
<organism evidence="2 3">
    <name type="scientific">Flavobacterium sediminis</name>
    <dbReference type="NCBI Taxonomy" id="2201181"/>
    <lineage>
        <taxon>Bacteria</taxon>
        <taxon>Pseudomonadati</taxon>
        <taxon>Bacteroidota</taxon>
        <taxon>Flavobacteriia</taxon>
        <taxon>Flavobacteriales</taxon>
        <taxon>Flavobacteriaceae</taxon>
        <taxon>Flavobacterium</taxon>
    </lineage>
</organism>
<keyword evidence="1" id="KW-0812">Transmembrane</keyword>
<protein>
    <submittedName>
        <fullName evidence="2">Uncharacterized protein</fullName>
    </submittedName>
</protein>
<dbReference type="KEGG" id="fse:DI487_12855"/>
<keyword evidence="1" id="KW-0472">Membrane</keyword>
<feature type="transmembrane region" description="Helical" evidence="1">
    <location>
        <begin position="16"/>
        <end position="39"/>
    </location>
</feature>
<reference evidence="2 3" key="1">
    <citation type="submission" date="2018-05" db="EMBL/GenBank/DDBJ databases">
        <title>Flavobacterium sp. MEBiC07310.</title>
        <authorList>
            <person name="Baek K."/>
        </authorList>
    </citation>
    <scope>NUCLEOTIDE SEQUENCE [LARGE SCALE GENOMIC DNA]</scope>
    <source>
        <strain evidence="2 3">MEBiC07310</strain>
    </source>
</reference>
<dbReference type="AlphaFoldDB" id="A0A2U8QXN0"/>
<keyword evidence="3" id="KW-1185">Reference proteome</keyword>
<dbReference type="EMBL" id="CP029463">
    <property type="protein sequence ID" value="AWM14656.1"/>
    <property type="molecule type" value="Genomic_DNA"/>
</dbReference>
<evidence type="ECO:0000313" key="2">
    <source>
        <dbReference type="EMBL" id="AWM14656.1"/>
    </source>
</evidence>
<keyword evidence="1" id="KW-1133">Transmembrane helix</keyword>
<accession>A0A2U8QXN0</accession>
<proteinExistence type="predicted"/>
<evidence type="ECO:0000313" key="3">
    <source>
        <dbReference type="Proteomes" id="UP000245429"/>
    </source>
</evidence>
<sequence>MNLLFLNTWNKPLPSFFYFFCFEILIFNLKTIVFGLLLWRTKRDLKAIRWKGCAIFNCTSFLF</sequence>
<dbReference type="Proteomes" id="UP000245429">
    <property type="component" value="Chromosome"/>
</dbReference>
<evidence type="ECO:0000256" key="1">
    <source>
        <dbReference type="SAM" id="Phobius"/>
    </source>
</evidence>
<name>A0A2U8QXN0_9FLAO</name>